<dbReference type="RefSeq" id="WP_157309140.1">
    <property type="nucleotide sequence ID" value="NZ_WRXN01000015.1"/>
</dbReference>
<evidence type="ECO:0000313" key="7">
    <source>
        <dbReference type="EMBL" id="MVT11719.1"/>
    </source>
</evidence>
<evidence type="ECO:0000256" key="1">
    <source>
        <dbReference type="ARBA" id="ARBA00004651"/>
    </source>
</evidence>
<keyword evidence="3 6" id="KW-0812">Transmembrane</keyword>
<feature type="transmembrane region" description="Helical" evidence="6">
    <location>
        <begin position="314"/>
        <end position="336"/>
    </location>
</feature>
<feature type="transmembrane region" description="Helical" evidence="6">
    <location>
        <begin position="348"/>
        <end position="367"/>
    </location>
</feature>
<dbReference type="AlphaFoldDB" id="A0A7K1UBF5"/>
<organism evidence="7 8">
    <name type="scientific">Chitinophaga tropicalis</name>
    <dbReference type="NCBI Taxonomy" id="2683588"/>
    <lineage>
        <taxon>Bacteria</taxon>
        <taxon>Pseudomonadati</taxon>
        <taxon>Bacteroidota</taxon>
        <taxon>Chitinophagia</taxon>
        <taxon>Chitinophagales</taxon>
        <taxon>Chitinophagaceae</taxon>
        <taxon>Chitinophaga</taxon>
    </lineage>
</organism>
<reference evidence="7 8" key="1">
    <citation type="submission" date="2019-12" db="EMBL/GenBank/DDBJ databases">
        <title>Chitinophaga sp. strain ysch24 (GDMCC 1.1355), whole genome shotgun sequence.</title>
        <authorList>
            <person name="Zhang X."/>
        </authorList>
    </citation>
    <scope>NUCLEOTIDE SEQUENCE [LARGE SCALE GENOMIC DNA]</scope>
    <source>
        <strain evidence="8">ysch24</strain>
    </source>
</reference>
<feature type="transmembrane region" description="Helical" evidence="6">
    <location>
        <begin position="241"/>
        <end position="262"/>
    </location>
</feature>
<feature type="transmembrane region" description="Helical" evidence="6">
    <location>
        <begin position="20"/>
        <end position="48"/>
    </location>
</feature>
<sequence>MRRVFNQLSENPKYSKAFEWVKLVTMTGSAQILIQVISLVSGILVIRMLQPEEYALYTLANTLLGTMSILADGGISTGVMAHGGKVWQDRKELGIVMATGMDLRRKFAVGSLLVSVPILLYLLMHHNASWLMATLIILSLIPTFFMALSGTLLQIAPKLRQDIAPLQKNQVLMNIMRLALLMLTIFVFPWAFVAILAGGLPQIWGNINLRKISSPYADWHQPPDPQIRKDILKLVKRLLPMGIYTCLSSQITIWLISIFGTTRGIAQLGALDRLSMVISFITIMFGTVILPRFSRLANDRGLLLRRFLQIQGGLVVLGIFIVLASWIFSSQILMVLGPNYMGLNREVVLKMIIACLAIIAASTFSLFTSRGWAINPFISIPVSIGSTILGIIFLDVSSVGGVLVMNIMIEVIQVAMYTTYSLIKIYRVNG</sequence>
<feature type="transmembrane region" description="Helical" evidence="6">
    <location>
        <begin position="401"/>
        <end position="423"/>
    </location>
</feature>
<evidence type="ECO:0000256" key="6">
    <source>
        <dbReference type="SAM" id="Phobius"/>
    </source>
</evidence>
<evidence type="ECO:0000256" key="3">
    <source>
        <dbReference type="ARBA" id="ARBA00022692"/>
    </source>
</evidence>
<dbReference type="EMBL" id="WRXN01000015">
    <property type="protein sequence ID" value="MVT11719.1"/>
    <property type="molecule type" value="Genomic_DNA"/>
</dbReference>
<accession>A0A7K1UBF5</accession>
<evidence type="ECO:0000256" key="4">
    <source>
        <dbReference type="ARBA" id="ARBA00022989"/>
    </source>
</evidence>
<dbReference type="PANTHER" id="PTHR30250:SF11">
    <property type="entry name" value="O-ANTIGEN TRANSPORTER-RELATED"/>
    <property type="match status" value="1"/>
</dbReference>
<dbReference type="InterPro" id="IPR050833">
    <property type="entry name" value="Poly_Biosynth_Transport"/>
</dbReference>
<keyword evidence="4 6" id="KW-1133">Transmembrane helix</keyword>
<feature type="transmembrane region" description="Helical" evidence="6">
    <location>
        <begin position="130"/>
        <end position="157"/>
    </location>
</feature>
<comment type="caution">
    <text evidence="7">The sequence shown here is derived from an EMBL/GenBank/DDBJ whole genome shotgun (WGS) entry which is preliminary data.</text>
</comment>
<feature type="transmembrane region" description="Helical" evidence="6">
    <location>
        <begin position="373"/>
        <end position="394"/>
    </location>
</feature>
<dbReference type="Proteomes" id="UP000461730">
    <property type="component" value="Unassembled WGS sequence"/>
</dbReference>
<feature type="transmembrane region" description="Helical" evidence="6">
    <location>
        <begin position="107"/>
        <end position="124"/>
    </location>
</feature>
<evidence type="ECO:0000313" key="8">
    <source>
        <dbReference type="Proteomes" id="UP000461730"/>
    </source>
</evidence>
<dbReference type="PANTHER" id="PTHR30250">
    <property type="entry name" value="PST FAMILY PREDICTED COLANIC ACID TRANSPORTER"/>
    <property type="match status" value="1"/>
</dbReference>
<name>A0A7K1UBF5_9BACT</name>
<dbReference type="GO" id="GO:0005886">
    <property type="term" value="C:plasma membrane"/>
    <property type="evidence" value="ECO:0007669"/>
    <property type="project" value="UniProtKB-SubCell"/>
</dbReference>
<evidence type="ECO:0000256" key="5">
    <source>
        <dbReference type="ARBA" id="ARBA00023136"/>
    </source>
</evidence>
<feature type="transmembrane region" description="Helical" evidence="6">
    <location>
        <begin position="274"/>
        <end position="294"/>
    </location>
</feature>
<proteinExistence type="predicted"/>
<feature type="transmembrane region" description="Helical" evidence="6">
    <location>
        <begin position="54"/>
        <end position="81"/>
    </location>
</feature>
<keyword evidence="8" id="KW-1185">Reference proteome</keyword>
<comment type="subcellular location">
    <subcellularLocation>
        <location evidence="1">Cell membrane</location>
        <topology evidence="1">Multi-pass membrane protein</topology>
    </subcellularLocation>
</comment>
<keyword evidence="5 6" id="KW-0472">Membrane</keyword>
<feature type="transmembrane region" description="Helical" evidence="6">
    <location>
        <begin position="178"/>
        <end position="200"/>
    </location>
</feature>
<keyword evidence="2" id="KW-1003">Cell membrane</keyword>
<gene>
    <name evidence="7" type="ORF">GO493_25875</name>
</gene>
<evidence type="ECO:0000256" key="2">
    <source>
        <dbReference type="ARBA" id="ARBA00022475"/>
    </source>
</evidence>
<protein>
    <submittedName>
        <fullName evidence="7">Polysaccharide biosynthesis protein</fullName>
    </submittedName>
</protein>